<dbReference type="AlphaFoldDB" id="A0AAV1W9V5"/>
<evidence type="ECO:0008006" key="5">
    <source>
        <dbReference type="Google" id="ProtNLM"/>
    </source>
</evidence>
<proteinExistence type="predicted"/>
<comment type="caution">
    <text evidence="3">The sequence shown here is derived from an EMBL/GenBank/DDBJ whole genome shotgun (WGS) entry which is preliminary data.</text>
</comment>
<dbReference type="Proteomes" id="UP001497480">
    <property type="component" value="Unassembled WGS sequence"/>
</dbReference>
<evidence type="ECO:0000313" key="3">
    <source>
        <dbReference type="EMBL" id="CAL0305819.1"/>
    </source>
</evidence>
<gene>
    <name evidence="3" type="ORF">LLUT_LOCUS6879</name>
</gene>
<organism evidence="3 4">
    <name type="scientific">Lupinus luteus</name>
    <name type="common">European yellow lupine</name>
    <dbReference type="NCBI Taxonomy" id="3873"/>
    <lineage>
        <taxon>Eukaryota</taxon>
        <taxon>Viridiplantae</taxon>
        <taxon>Streptophyta</taxon>
        <taxon>Embryophyta</taxon>
        <taxon>Tracheophyta</taxon>
        <taxon>Spermatophyta</taxon>
        <taxon>Magnoliopsida</taxon>
        <taxon>eudicotyledons</taxon>
        <taxon>Gunneridae</taxon>
        <taxon>Pentapetalae</taxon>
        <taxon>rosids</taxon>
        <taxon>fabids</taxon>
        <taxon>Fabales</taxon>
        <taxon>Fabaceae</taxon>
        <taxon>Papilionoideae</taxon>
        <taxon>50 kb inversion clade</taxon>
        <taxon>genistoids sensu lato</taxon>
        <taxon>core genistoids</taxon>
        <taxon>Genisteae</taxon>
        <taxon>Lupinus</taxon>
    </lineage>
</organism>
<evidence type="ECO:0000313" key="4">
    <source>
        <dbReference type="Proteomes" id="UP001497480"/>
    </source>
</evidence>
<keyword evidence="2" id="KW-1133">Transmembrane helix</keyword>
<sequence length="97" mass="10875">MANLKLVHMVISILFAFMFFNGSIVSALGRPLKIENKEQLMTTYGNSVQEMTTVVENIEWLRRHAIEFNDDDFRPTEPGHSPGAGHSSPHANLVPKP</sequence>
<keyword evidence="2" id="KW-0812">Transmembrane</keyword>
<protein>
    <recommendedName>
        <fullName evidence="5">Transmembrane protein</fullName>
    </recommendedName>
</protein>
<keyword evidence="2" id="KW-0472">Membrane</keyword>
<feature type="region of interest" description="Disordered" evidence="1">
    <location>
        <begin position="70"/>
        <end position="97"/>
    </location>
</feature>
<dbReference type="EMBL" id="CAXHTB010000004">
    <property type="protein sequence ID" value="CAL0305819.1"/>
    <property type="molecule type" value="Genomic_DNA"/>
</dbReference>
<evidence type="ECO:0000256" key="2">
    <source>
        <dbReference type="SAM" id="Phobius"/>
    </source>
</evidence>
<accession>A0AAV1W9V5</accession>
<evidence type="ECO:0000256" key="1">
    <source>
        <dbReference type="SAM" id="MobiDB-lite"/>
    </source>
</evidence>
<name>A0AAV1W9V5_LUPLU</name>
<reference evidence="3 4" key="1">
    <citation type="submission" date="2024-03" db="EMBL/GenBank/DDBJ databases">
        <authorList>
            <person name="Martinez-Hernandez J."/>
        </authorList>
    </citation>
    <scope>NUCLEOTIDE SEQUENCE [LARGE SCALE GENOMIC DNA]</scope>
</reference>
<feature type="transmembrane region" description="Helical" evidence="2">
    <location>
        <begin position="6"/>
        <end position="28"/>
    </location>
</feature>
<keyword evidence="4" id="KW-1185">Reference proteome</keyword>